<evidence type="ECO:0000256" key="2">
    <source>
        <dbReference type="ARBA" id="ARBA00008639"/>
    </source>
</evidence>
<dbReference type="EMBL" id="CP030041">
    <property type="protein sequence ID" value="AWW30346.1"/>
    <property type="molecule type" value="Genomic_DNA"/>
</dbReference>
<accession>A0A2Z4IIG6</accession>
<dbReference type="Gene3D" id="3.40.50.1100">
    <property type="match status" value="2"/>
</dbReference>
<dbReference type="GO" id="GO:0019148">
    <property type="term" value="F:D-cysteine desulfhydrase activity"/>
    <property type="evidence" value="ECO:0007669"/>
    <property type="project" value="TreeGrafter"/>
</dbReference>
<organism evidence="7 8">
    <name type="scientific">Echinicola strongylocentroti</name>
    <dbReference type="NCBI Taxonomy" id="1795355"/>
    <lineage>
        <taxon>Bacteria</taxon>
        <taxon>Pseudomonadati</taxon>
        <taxon>Bacteroidota</taxon>
        <taxon>Cytophagia</taxon>
        <taxon>Cytophagales</taxon>
        <taxon>Cyclobacteriaceae</taxon>
        <taxon>Echinicola</taxon>
    </lineage>
</organism>
<dbReference type="SUPFAM" id="SSF53686">
    <property type="entry name" value="Tryptophan synthase beta subunit-like PLP-dependent enzymes"/>
    <property type="match status" value="1"/>
</dbReference>
<evidence type="ECO:0000256" key="4">
    <source>
        <dbReference type="PIRSR" id="PIRSR006278-1"/>
    </source>
</evidence>
<dbReference type="Proteomes" id="UP000248688">
    <property type="component" value="Chromosome"/>
</dbReference>
<dbReference type="AlphaFoldDB" id="A0A2Z4IIG6"/>
<evidence type="ECO:0000313" key="8">
    <source>
        <dbReference type="Proteomes" id="UP000248688"/>
    </source>
</evidence>
<keyword evidence="3 5" id="KW-0663">Pyridoxal phosphate</keyword>
<proteinExistence type="inferred from homology"/>
<dbReference type="KEGG" id="est:DN752_09555"/>
<dbReference type="PANTHER" id="PTHR43780:SF2">
    <property type="entry name" value="1-AMINOCYCLOPROPANE-1-CARBOXYLATE DEAMINASE-RELATED"/>
    <property type="match status" value="1"/>
</dbReference>
<evidence type="ECO:0000313" key="7">
    <source>
        <dbReference type="EMBL" id="AWW30346.1"/>
    </source>
</evidence>
<feature type="domain" description="Tryptophan synthase beta chain-like PALP" evidence="6">
    <location>
        <begin position="19"/>
        <end position="293"/>
    </location>
</feature>
<dbReference type="InterPro" id="IPR036052">
    <property type="entry name" value="TrpB-like_PALP_sf"/>
</dbReference>
<keyword evidence="8" id="KW-1185">Reference proteome</keyword>
<dbReference type="OrthoDB" id="9801249at2"/>
<dbReference type="PIRSF" id="PIRSF006278">
    <property type="entry name" value="ACCD_DCysDesulf"/>
    <property type="match status" value="1"/>
</dbReference>
<evidence type="ECO:0000256" key="5">
    <source>
        <dbReference type="PIRSR" id="PIRSR006278-2"/>
    </source>
</evidence>
<dbReference type="Pfam" id="PF00291">
    <property type="entry name" value="PALP"/>
    <property type="match status" value="1"/>
</dbReference>
<evidence type="ECO:0000259" key="6">
    <source>
        <dbReference type="Pfam" id="PF00291"/>
    </source>
</evidence>
<protein>
    <submittedName>
        <fullName evidence="7">1-aminocyclopropane-1-carboxylate deaminase/D-cysteine desulfhydrase</fullName>
    </submittedName>
</protein>
<evidence type="ECO:0000256" key="3">
    <source>
        <dbReference type="ARBA" id="ARBA00022898"/>
    </source>
</evidence>
<reference evidence="7 8" key="1">
    <citation type="submission" date="2018-06" db="EMBL/GenBank/DDBJ databases">
        <title>Echinicola strongylocentroti sp. nov., isolated from a sea urchin Strongylocentrotus intermedius.</title>
        <authorList>
            <person name="Bae S.S."/>
        </authorList>
    </citation>
    <scope>NUCLEOTIDE SEQUENCE [LARGE SCALE GENOMIC DNA]</scope>
    <source>
        <strain evidence="7 8">MEBiC08714</strain>
    </source>
</reference>
<dbReference type="InterPro" id="IPR027278">
    <property type="entry name" value="ACCD_DCysDesulf"/>
</dbReference>
<feature type="active site" description="Nucleophile" evidence="4">
    <location>
        <position position="74"/>
    </location>
</feature>
<dbReference type="PANTHER" id="PTHR43780">
    <property type="entry name" value="1-AMINOCYCLOPROPANE-1-CARBOXYLATE DEAMINASE-RELATED"/>
    <property type="match status" value="1"/>
</dbReference>
<comment type="similarity">
    <text evidence="2">Belongs to the ACC deaminase/D-cysteine desulfhydrase family.</text>
</comment>
<feature type="modified residue" description="N6-(pyridoxal phosphate)lysine" evidence="5">
    <location>
        <position position="47"/>
    </location>
</feature>
<sequence length="312" mass="34395">MNSILIVVSTPVSPPSQEVHLPEINDHPVRLFVKRLDLIHPLAGGNKYYKLKYNLDAAKKAGHSTLLTLGGAYSNHIFATAAAGHLAGFKTIGVIRGEQPQELNPTLAKAHSYGMKLSFMDRPTYRKKNEKAVIDELHKKFGDFYLIPEGGTNQLAIQGTREILTAGDKTMDYVCCSIGTGGTIAGIIQSAMPHQNILGYSSLKGDFIRKELQQLLGKHQIPFPARHHIFTNYHFGGYAKHQPALIQFIKDFKEKTDIPLDPIYTGKLAFGVIDQIKSGYFPNGSKILLIHSGGLQGITGFNQRFGETLDVE</sequence>
<dbReference type="InterPro" id="IPR001926">
    <property type="entry name" value="TrpB-like_PALP"/>
</dbReference>
<gene>
    <name evidence="7" type="ORF">DN752_09555</name>
</gene>
<name>A0A2Z4IIG6_9BACT</name>
<dbReference type="RefSeq" id="WP_112783727.1">
    <property type="nucleotide sequence ID" value="NZ_CP030041.1"/>
</dbReference>
<evidence type="ECO:0000256" key="1">
    <source>
        <dbReference type="ARBA" id="ARBA00001933"/>
    </source>
</evidence>
<comment type="cofactor">
    <cofactor evidence="1">
        <name>pyridoxal 5'-phosphate</name>
        <dbReference type="ChEBI" id="CHEBI:597326"/>
    </cofactor>
</comment>